<dbReference type="Gene3D" id="3.40.50.880">
    <property type="match status" value="1"/>
</dbReference>
<keyword evidence="2" id="KW-0238">DNA-binding</keyword>
<evidence type="ECO:0000256" key="3">
    <source>
        <dbReference type="ARBA" id="ARBA00023163"/>
    </source>
</evidence>
<dbReference type="Pfam" id="PF12833">
    <property type="entry name" value="HTH_18"/>
    <property type="match status" value="1"/>
</dbReference>
<evidence type="ECO:0000256" key="2">
    <source>
        <dbReference type="ARBA" id="ARBA00023125"/>
    </source>
</evidence>
<dbReference type="RefSeq" id="WP_342959460.1">
    <property type="nucleotide sequence ID" value="NZ_JAZHFZ010000036.1"/>
</dbReference>
<dbReference type="InterPro" id="IPR018062">
    <property type="entry name" value="HTH_AraC-typ_CS"/>
</dbReference>
<evidence type="ECO:0000259" key="4">
    <source>
        <dbReference type="PROSITE" id="PS01124"/>
    </source>
</evidence>
<sequence length="329" mass="35487">MTTTHRTISRDTRSAIPAHDAHGAHFIGIAVFDGFSMLPVAEVVDVFDKANQVLAAGPGGLPCYRTAFVSAHGGRVSSSAGIDVLTQAVGQFSSIRALFVASGERLANFETDGRFREWFRETTRHTDDVFAIGNGDALLSAIGKPGRRFDIQRQTGVSGGLSVAGSFSSANARSAVRQALELVRQDFGVAVLRGVLELIPDTGLPEFAAIAGQHAMSIKDKIHESAQWIARNCHKAISVTVAAQTAGMSERSYLRHFRAEMGIKPSEHLRRSRVKLAAAMLESSDLPVDKIARRCGLTSGECLARLFRQVWGIAPTEYRGRVRSISTNA</sequence>
<evidence type="ECO:0000313" key="6">
    <source>
        <dbReference type="Proteomes" id="UP001481677"/>
    </source>
</evidence>
<evidence type="ECO:0000256" key="1">
    <source>
        <dbReference type="ARBA" id="ARBA00023015"/>
    </source>
</evidence>
<keyword evidence="3" id="KW-0804">Transcription</keyword>
<comment type="caution">
    <text evidence="5">The sequence shown here is derived from an EMBL/GenBank/DDBJ whole genome shotgun (WGS) entry which is preliminary data.</text>
</comment>
<evidence type="ECO:0000313" key="5">
    <source>
        <dbReference type="EMBL" id="MEM5344543.1"/>
    </source>
</evidence>
<dbReference type="EMBL" id="JAZHGA010000035">
    <property type="protein sequence ID" value="MEM5344543.1"/>
    <property type="molecule type" value="Genomic_DNA"/>
</dbReference>
<dbReference type="PROSITE" id="PS00041">
    <property type="entry name" value="HTH_ARAC_FAMILY_1"/>
    <property type="match status" value="1"/>
</dbReference>
<dbReference type="PANTHER" id="PTHR46796:SF6">
    <property type="entry name" value="ARAC SUBFAMILY"/>
    <property type="match status" value="1"/>
</dbReference>
<feature type="domain" description="HTH araC/xylS-type" evidence="4">
    <location>
        <begin position="223"/>
        <end position="321"/>
    </location>
</feature>
<keyword evidence="1" id="KW-0805">Transcription regulation</keyword>
<dbReference type="PROSITE" id="PS01124">
    <property type="entry name" value="HTH_ARAC_FAMILY_2"/>
    <property type="match status" value="1"/>
</dbReference>
<accession>A0ABU9RBV9</accession>
<dbReference type="SMART" id="SM00342">
    <property type="entry name" value="HTH_ARAC"/>
    <property type="match status" value="1"/>
</dbReference>
<dbReference type="InterPro" id="IPR009057">
    <property type="entry name" value="Homeodomain-like_sf"/>
</dbReference>
<dbReference type="Proteomes" id="UP001481677">
    <property type="component" value="Unassembled WGS sequence"/>
</dbReference>
<keyword evidence="6" id="KW-1185">Reference proteome</keyword>
<dbReference type="InterPro" id="IPR029062">
    <property type="entry name" value="Class_I_gatase-like"/>
</dbReference>
<protein>
    <submittedName>
        <fullName evidence="5">Helix-turn-helix domain-containing protein</fullName>
    </submittedName>
</protein>
<proteinExistence type="predicted"/>
<dbReference type="SUPFAM" id="SSF46689">
    <property type="entry name" value="Homeodomain-like"/>
    <property type="match status" value="2"/>
</dbReference>
<organism evidence="5 6">
    <name type="scientific">Paraburkholderia azotifigens</name>
    <dbReference type="NCBI Taxonomy" id="2057004"/>
    <lineage>
        <taxon>Bacteria</taxon>
        <taxon>Pseudomonadati</taxon>
        <taxon>Pseudomonadota</taxon>
        <taxon>Betaproteobacteria</taxon>
        <taxon>Burkholderiales</taxon>
        <taxon>Burkholderiaceae</taxon>
        <taxon>Paraburkholderia</taxon>
    </lineage>
</organism>
<dbReference type="Gene3D" id="1.10.10.60">
    <property type="entry name" value="Homeodomain-like"/>
    <property type="match status" value="1"/>
</dbReference>
<dbReference type="InterPro" id="IPR018060">
    <property type="entry name" value="HTH_AraC"/>
</dbReference>
<dbReference type="InterPro" id="IPR050204">
    <property type="entry name" value="AraC_XylS_family_regulators"/>
</dbReference>
<dbReference type="SUPFAM" id="SSF52317">
    <property type="entry name" value="Class I glutamine amidotransferase-like"/>
    <property type="match status" value="1"/>
</dbReference>
<gene>
    <name evidence="5" type="ORF">V4C56_33575</name>
</gene>
<name>A0ABU9RBV9_9BURK</name>
<reference evidence="5 6" key="1">
    <citation type="submission" date="2024-01" db="EMBL/GenBank/DDBJ databases">
        <title>The diversity of rhizobia nodulating Mimosa spp. in eleven states of Brazil covering several biomes is determined by host plant, location, and edaphic factors.</title>
        <authorList>
            <person name="Rouws L."/>
            <person name="Barauna A."/>
            <person name="Beukes C."/>
            <person name="De Faria S.M."/>
            <person name="Gross E."/>
            <person name="Dos Reis Junior F.B."/>
            <person name="Simon M."/>
            <person name="Maluk M."/>
            <person name="Odee D.W."/>
            <person name="Kenicer G."/>
            <person name="Young J.P.W."/>
            <person name="Reis V.M."/>
            <person name="Zilli J."/>
            <person name="James E.K."/>
        </authorList>
    </citation>
    <scope>NUCLEOTIDE SEQUENCE [LARGE SCALE GENOMIC DNA]</scope>
    <source>
        <strain evidence="5 6">JPY530</strain>
    </source>
</reference>
<dbReference type="PANTHER" id="PTHR46796">
    <property type="entry name" value="HTH-TYPE TRANSCRIPTIONAL ACTIVATOR RHAS-RELATED"/>
    <property type="match status" value="1"/>
</dbReference>